<feature type="region of interest" description="Disordered" evidence="1">
    <location>
        <begin position="37"/>
        <end position="68"/>
    </location>
</feature>
<protein>
    <submittedName>
        <fullName evidence="2">Uncharacterized protein</fullName>
    </submittedName>
</protein>
<name>A0A6G3QYJ9_9ACTN</name>
<gene>
    <name evidence="2" type="ORF">G3I53_20025</name>
</gene>
<comment type="caution">
    <text evidence="2">The sequence shown here is derived from an EMBL/GenBank/DDBJ whole genome shotgun (WGS) entry which is preliminary data.</text>
</comment>
<evidence type="ECO:0000313" key="2">
    <source>
        <dbReference type="EMBL" id="NEA88257.1"/>
    </source>
</evidence>
<accession>A0A6G3QYJ9</accession>
<dbReference type="AlphaFoldDB" id="A0A6G3QYJ9"/>
<proteinExistence type="predicted"/>
<organism evidence="2">
    <name type="scientific">Streptomyces sp. SID14436</name>
    <dbReference type="NCBI Taxonomy" id="2706070"/>
    <lineage>
        <taxon>Bacteria</taxon>
        <taxon>Bacillati</taxon>
        <taxon>Actinomycetota</taxon>
        <taxon>Actinomycetes</taxon>
        <taxon>Kitasatosporales</taxon>
        <taxon>Streptomycetaceae</taxon>
        <taxon>Streptomyces</taxon>
    </lineage>
</organism>
<sequence>MNEDECFPLLLSQRERSALELDAPRVVSVAEVADLSDRHGLSEDASSAGSLDLDRTAPAPLDVSPPAA</sequence>
<evidence type="ECO:0000256" key="1">
    <source>
        <dbReference type="SAM" id="MobiDB-lite"/>
    </source>
</evidence>
<reference evidence="2" key="1">
    <citation type="submission" date="2020-01" db="EMBL/GenBank/DDBJ databases">
        <title>Insect and environment-associated Actinomycetes.</title>
        <authorList>
            <person name="Currrie C."/>
            <person name="Chevrette M."/>
            <person name="Carlson C."/>
            <person name="Stubbendieck R."/>
            <person name="Wendt-Pienkowski E."/>
        </authorList>
    </citation>
    <scope>NUCLEOTIDE SEQUENCE</scope>
    <source>
        <strain evidence="2">SID14436</strain>
    </source>
</reference>
<dbReference type="EMBL" id="JAAGMD010000577">
    <property type="protein sequence ID" value="NEA88257.1"/>
    <property type="molecule type" value="Genomic_DNA"/>
</dbReference>